<evidence type="ECO:0000256" key="1">
    <source>
        <dbReference type="SAM" id="MobiDB-lite"/>
    </source>
</evidence>
<feature type="region of interest" description="Disordered" evidence="1">
    <location>
        <begin position="37"/>
        <end position="56"/>
    </location>
</feature>
<evidence type="ECO:0000313" key="3">
    <source>
        <dbReference type="Proteomes" id="UP001367508"/>
    </source>
</evidence>
<sequence length="83" mass="9676">MKNLLDTFVFNRAWCYSLLHNANLTWNLLITESCSRSFQGKRQRNQKGSRGRFETSTTIDATSMPYASLICRLTYSEYQGRVK</sequence>
<feature type="compositionally biased region" description="Basic residues" evidence="1">
    <location>
        <begin position="39"/>
        <end position="50"/>
    </location>
</feature>
<protein>
    <submittedName>
        <fullName evidence="2">Uncharacterized protein</fullName>
    </submittedName>
</protein>
<organism evidence="2 3">
    <name type="scientific">Canavalia gladiata</name>
    <name type="common">Sword bean</name>
    <name type="synonym">Dolichos gladiatus</name>
    <dbReference type="NCBI Taxonomy" id="3824"/>
    <lineage>
        <taxon>Eukaryota</taxon>
        <taxon>Viridiplantae</taxon>
        <taxon>Streptophyta</taxon>
        <taxon>Embryophyta</taxon>
        <taxon>Tracheophyta</taxon>
        <taxon>Spermatophyta</taxon>
        <taxon>Magnoliopsida</taxon>
        <taxon>eudicotyledons</taxon>
        <taxon>Gunneridae</taxon>
        <taxon>Pentapetalae</taxon>
        <taxon>rosids</taxon>
        <taxon>fabids</taxon>
        <taxon>Fabales</taxon>
        <taxon>Fabaceae</taxon>
        <taxon>Papilionoideae</taxon>
        <taxon>50 kb inversion clade</taxon>
        <taxon>NPAAA clade</taxon>
        <taxon>indigoferoid/millettioid clade</taxon>
        <taxon>Phaseoleae</taxon>
        <taxon>Canavalia</taxon>
    </lineage>
</organism>
<accession>A0AAN9JV57</accession>
<evidence type="ECO:0000313" key="2">
    <source>
        <dbReference type="EMBL" id="KAK7304783.1"/>
    </source>
</evidence>
<gene>
    <name evidence="2" type="ORF">VNO77_42671</name>
</gene>
<dbReference type="Proteomes" id="UP001367508">
    <property type="component" value="Unassembled WGS sequence"/>
</dbReference>
<dbReference type="AlphaFoldDB" id="A0AAN9JV57"/>
<proteinExistence type="predicted"/>
<comment type="caution">
    <text evidence="2">The sequence shown here is derived from an EMBL/GenBank/DDBJ whole genome shotgun (WGS) entry which is preliminary data.</text>
</comment>
<name>A0AAN9JV57_CANGL</name>
<keyword evidence="3" id="KW-1185">Reference proteome</keyword>
<dbReference type="EMBL" id="JAYMYQ010000011">
    <property type="protein sequence ID" value="KAK7304783.1"/>
    <property type="molecule type" value="Genomic_DNA"/>
</dbReference>
<reference evidence="2 3" key="1">
    <citation type="submission" date="2024-01" db="EMBL/GenBank/DDBJ databases">
        <title>The genomes of 5 underutilized Papilionoideae crops provide insights into root nodulation and disease resistanc.</title>
        <authorList>
            <person name="Jiang F."/>
        </authorList>
    </citation>
    <scope>NUCLEOTIDE SEQUENCE [LARGE SCALE GENOMIC DNA]</scope>
    <source>
        <strain evidence="2">LVBAO_FW01</strain>
        <tissue evidence="2">Leaves</tissue>
    </source>
</reference>